<sequence>MNGRAVAVRAGVRRGRIEFRHTMTNAGELVGWLWLPVVALIAMYAFGDGPVPGVDFPLGAHAVPGILAMNAVFTGLMGLAMALTMDREDGTLLRAKATPNGVLAYVVGKVLGKAALTVAVVVLVLVPAMLLFDGLRPGRASTWVNLVWVLVLGLLAVLPLGAIVGALFGNTQSLGFVTLLIMGLVAVSGVFYPITALPGWVQWIGQAFPLYWLGLGLRSALLPDALAAAEIGGSWRHPETVIALGAWTALGLTLATVVLRRMARRESGSSVAARRDQVAQRLD</sequence>
<dbReference type="InterPro" id="IPR000412">
    <property type="entry name" value="ABC_2_transport"/>
</dbReference>
<evidence type="ECO:0000256" key="4">
    <source>
        <dbReference type="ARBA" id="ARBA00023136"/>
    </source>
</evidence>
<evidence type="ECO:0000256" key="6">
    <source>
        <dbReference type="RuleBase" id="RU361157"/>
    </source>
</evidence>
<keyword evidence="9" id="KW-1185">Reference proteome</keyword>
<dbReference type="Proteomes" id="UP000241118">
    <property type="component" value="Unassembled WGS sequence"/>
</dbReference>
<dbReference type="InterPro" id="IPR047817">
    <property type="entry name" value="ABC2_TM_bact-type"/>
</dbReference>
<accession>A0A2P8I577</accession>
<keyword evidence="5" id="KW-0046">Antibiotic resistance</keyword>
<evidence type="ECO:0000256" key="5">
    <source>
        <dbReference type="ARBA" id="ARBA00023251"/>
    </source>
</evidence>
<gene>
    <name evidence="8" type="ORF">B0I31_10853</name>
</gene>
<dbReference type="AlphaFoldDB" id="A0A2P8I577"/>
<evidence type="ECO:0000256" key="1">
    <source>
        <dbReference type="ARBA" id="ARBA00004141"/>
    </source>
</evidence>
<protein>
    <recommendedName>
        <fullName evidence="6">Transport permease protein</fullName>
    </recommendedName>
</protein>
<evidence type="ECO:0000313" key="8">
    <source>
        <dbReference type="EMBL" id="PSL53606.1"/>
    </source>
</evidence>
<dbReference type="PROSITE" id="PS51012">
    <property type="entry name" value="ABC_TM2"/>
    <property type="match status" value="1"/>
</dbReference>
<keyword evidence="3 6" id="KW-1133">Transmembrane helix</keyword>
<dbReference type="EMBL" id="PYAX01000008">
    <property type="protein sequence ID" value="PSL53606.1"/>
    <property type="molecule type" value="Genomic_DNA"/>
</dbReference>
<keyword evidence="2 6" id="KW-0812">Transmembrane</keyword>
<keyword evidence="6" id="KW-0813">Transport</keyword>
<dbReference type="GO" id="GO:0140359">
    <property type="term" value="F:ABC-type transporter activity"/>
    <property type="evidence" value="ECO:0007669"/>
    <property type="project" value="InterPro"/>
</dbReference>
<feature type="transmembrane region" description="Helical" evidence="6">
    <location>
        <begin position="102"/>
        <end position="126"/>
    </location>
</feature>
<dbReference type="PANTHER" id="PTHR43229">
    <property type="entry name" value="NODULATION PROTEIN J"/>
    <property type="match status" value="1"/>
</dbReference>
<feature type="domain" description="ABC transmembrane type-2" evidence="7">
    <location>
        <begin position="27"/>
        <end position="262"/>
    </location>
</feature>
<feature type="transmembrane region" description="Helical" evidence="6">
    <location>
        <begin position="241"/>
        <end position="259"/>
    </location>
</feature>
<dbReference type="Pfam" id="PF12698">
    <property type="entry name" value="ABC2_membrane_3"/>
    <property type="match status" value="1"/>
</dbReference>
<dbReference type="RefSeq" id="WP_106617624.1">
    <property type="nucleotide sequence ID" value="NZ_PYAX01000008.1"/>
</dbReference>
<dbReference type="OrthoDB" id="9786643at2"/>
<evidence type="ECO:0000259" key="7">
    <source>
        <dbReference type="PROSITE" id="PS51012"/>
    </source>
</evidence>
<feature type="transmembrane region" description="Helical" evidence="6">
    <location>
        <begin position="146"/>
        <end position="167"/>
    </location>
</feature>
<evidence type="ECO:0000256" key="2">
    <source>
        <dbReference type="ARBA" id="ARBA00022692"/>
    </source>
</evidence>
<comment type="similarity">
    <text evidence="6">Belongs to the ABC-2 integral membrane protein family.</text>
</comment>
<dbReference type="InterPro" id="IPR051784">
    <property type="entry name" value="Nod_factor_ABC_transporter"/>
</dbReference>
<comment type="caution">
    <text evidence="8">The sequence shown here is derived from an EMBL/GenBank/DDBJ whole genome shotgun (WGS) entry which is preliminary data.</text>
</comment>
<dbReference type="PIRSF" id="PIRSF006648">
    <property type="entry name" value="DrrB"/>
    <property type="match status" value="1"/>
</dbReference>
<feature type="transmembrane region" description="Helical" evidence="6">
    <location>
        <begin position="58"/>
        <end position="81"/>
    </location>
</feature>
<dbReference type="InterPro" id="IPR013525">
    <property type="entry name" value="ABC2_TM"/>
</dbReference>
<keyword evidence="4 6" id="KW-0472">Membrane</keyword>
<evidence type="ECO:0000313" key="9">
    <source>
        <dbReference type="Proteomes" id="UP000241118"/>
    </source>
</evidence>
<feature type="transmembrane region" description="Helical" evidence="6">
    <location>
        <begin position="29"/>
        <end position="46"/>
    </location>
</feature>
<keyword evidence="6" id="KW-1003">Cell membrane</keyword>
<dbReference type="PANTHER" id="PTHR43229:SF2">
    <property type="entry name" value="NODULATION PROTEIN J"/>
    <property type="match status" value="1"/>
</dbReference>
<dbReference type="PRINTS" id="PR00164">
    <property type="entry name" value="ABC2TRNSPORT"/>
</dbReference>
<evidence type="ECO:0000256" key="3">
    <source>
        <dbReference type="ARBA" id="ARBA00022989"/>
    </source>
</evidence>
<reference evidence="8 9" key="1">
    <citation type="submission" date="2018-03" db="EMBL/GenBank/DDBJ databases">
        <title>Genomic Encyclopedia of Type Strains, Phase III (KMG-III): the genomes of soil and plant-associated and newly described type strains.</title>
        <authorList>
            <person name="Whitman W."/>
        </authorList>
    </citation>
    <scope>NUCLEOTIDE SEQUENCE [LARGE SCALE GENOMIC DNA]</scope>
    <source>
        <strain evidence="8 9">CGMCC 4.7097</strain>
    </source>
</reference>
<dbReference type="GO" id="GO:0046677">
    <property type="term" value="P:response to antibiotic"/>
    <property type="evidence" value="ECO:0007669"/>
    <property type="project" value="UniProtKB-KW"/>
</dbReference>
<feature type="transmembrane region" description="Helical" evidence="6">
    <location>
        <begin position="174"/>
        <end position="194"/>
    </location>
</feature>
<name>A0A2P8I577_SACCR</name>
<comment type="subcellular location">
    <subcellularLocation>
        <location evidence="6">Cell membrane</location>
        <topology evidence="6">Multi-pass membrane protein</topology>
    </subcellularLocation>
    <subcellularLocation>
        <location evidence="1">Membrane</location>
        <topology evidence="1">Multi-pass membrane protein</topology>
    </subcellularLocation>
</comment>
<organism evidence="8 9">
    <name type="scientific">Saccharothrix carnea</name>
    <dbReference type="NCBI Taxonomy" id="1280637"/>
    <lineage>
        <taxon>Bacteria</taxon>
        <taxon>Bacillati</taxon>
        <taxon>Actinomycetota</taxon>
        <taxon>Actinomycetes</taxon>
        <taxon>Pseudonocardiales</taxon>
        <taxon>Pseudonocardiaceae</taxon>
        <taxon>Saccharothrix</taxon>
    </lineage>
</organism>
<dbReference type="GO" id="GO:0043190">
    <property type="term" value="C:ATP-binding cassette (ABC) transporter complex"/>
    <property type="evidence" value="ECO:0007669"/>
    <property type="project" value="InterPro"/>
</dbReference>
<proteinExistence type="inferred from homology"/>